<feature type="transmembrane region" description="Helical" evidence="1">
    <location>
        <begin position="7"/>
        <end position="25"/>
    </location>
</feature>
<accession>A0A1K1Q352</accession>
<reference evidence="4 5" key="1">
    <citation type="submission" date="2016-11" db="EMBL/GenBank/DDBJ databases">
        <authorList>
            <person name="Jaros S."/>
            <person name="Januszkiewicz K."/>
            <person name="Wedrychowicz H."/>
        </authorList>
    </citation>
    <scope>NUCLEOTIDE SEQUENCE [LARGE SCALE GENOMIC DNA]</scope>
    <source>
        <strain evidence="4 5">CGMCC 1.12145</strain>
    </source>
</reference>
<dbReference type="Pfam" id="PF13239">
    <property type="entry name" value="2TM"/>
    <property type="match status" value="1"/>
</dbReference>
<dbReference type="OrthoDB" id="9809908at2"/>
<evidence type="ECO:0000259" key="2">
    <source>
        <dbReference type="Pfam" id="PF06580"/>
    </source>
</evidence>
<dbReference type="Gene3D" id="3.30.565.10">
    <property type="entry name" value="Histidine kinase-like ATPase, C-terminal domain"/>
    <property type="match status" value="1"/>
</dbReference>
<gene>
    <name evidence="4" type="ORF">SAMN02927921_02207</name>
</gene>
<dbReference type="PANTHER" id="PTHR34220">
    <property type="entry name" value="SENSOR HISTIDINE KINASE YPDA"/>
    <property type="match status" value="1"/>
</dbReference>
<dbReference type="STRING" id="1150368.SAMN02927921_02207"/>
<dbReference type="RefSeq" id="WP_072317429.1">
    <property type="nucleotide sequence ID" value="NZ_FPJE01000011.1"/>
</dbReference>
<protein>
    <submittedName>
        <fullName evidence="4">Putative regulator of cell autolysis</fullName>
    </submittedName>
</protein>
<dbReference type="Proteomes" id="UP000182248">
    <property type="component" value="Unassembled WGS sequence"/>
</dbReference>
<dbReference type="InterPro" id="IPR036890">
    <property type="entry name" value="HATPase_C_sf"/>
</dbReference>
<keyword evidence="1" id="KW-0812">Transmembrane</keyword>
<feature type="transmembrane region" description="Helical" evidence="1">
    <location>
        <begin position="398"/>
        <end position="419"/>
    </location>
</feature>
<feature type="domain" description="Signal transduction histidine kinase internal region" evidence="2">
    <location>
        <begin position="160"/>
        <end position="238"/>
    </location>
</feature>
<feature type="transmembrane region" description="Helical" evidence="1">
    <location>
        <begin position="76"/>
        <end position="98"/>
    </location>
</feature>
<keyword evidence="1" id="KW-1133">Transmembrane helix</keyword>
<name>A0A1K1Q352_9FLAO</name>
<dbReference type="AlphaFoldDB" id="A0A1K1Q352"/>
<proteinExistence type="predicted"/>
<evidence type="ECO:0000313" key="5">
    <source>
        <dbReference type="Proteomes" id="UP000182248"/>
    </source>
</evidence>
<dbReference type="Pfam" id="PF06580">
    <property type="entry name" value="His_kinase"/>
    <property type="match status" value="1"/>
</dbReference>
<feature type="domain" description="2TM" evidence="3">
    <location>
        <begin position="361"/>
        <end position="437"/>
    </location>
</feature>
<keyword evidence="1" id="KW-0472">Membrane</keyword>
<dbReference type="EMBL" id="FPJE01000011">
    <property type="protein sequence ID" value="SFW54188.1"/>
    <property type="molecule type" value="Genomic_DNA"/>
</dbReference>
<dbReference type="InterPro" id="IPR025698">
    <property type="entry name" value="2TM_dom"/>
</dbReference>
<evidence type="ECO:0000256" key="1">
    <source>
        <dbReference type="SAM" id="Phobius"/>
    </source>
</evidence>
<dbReference type="InterPro" id="IPR050640">
    <property type="entry name" value="Bact_2-comp_sensor_kinase"/>
</dbReference>
<evidence type="ECO:0000259" key="3">
    <source>
        <dbReference type="Pfam" id="PF13239"/>
    </source>
</evidence>
<evidence type="ECO:0000313" key="4">
    <source>
        <dbReference type="EMBL" id="SFW54188.1"/>
    </source>
</evidence>
<dbReference type="InterPro" id="IPR010559">
    <property type="entry name" value="Sig_transdc_His_kin_internal"/>
</dbReference>
<dbReference type="GO" id="GO:0000155">
    <property type="term" value="F:phosphorelay sensor kinase activity"/>
    <property type="evidence" value="ECO:0007669"/>
    <property type="project" value="InterPro"/>
</dbReference>
<dbReference type="PANTHER" id="PTHR34220:SF7">
    <property type="entry name" value="SENSOR HISTIDINE KINASE YPDA"/>
    <property type="match status" value="1"/>
</dbReference>
<feature type="transmembrane region" description="Helical" evidence="1">
    <location>
        <begin position="118"/>
        <end position="140"/>
    </location>
</feature>
<feature type="transmembrane region" description="Helical" evidence="1">
    <location>
        <begin position="45"/>
        <end position="64"/>
    </location>
</feature>
<dbReference type="GO" id="GO:0016020">
    <property type="term" value="C:membrane"/>
    <property type="evidence" value="ECO:0007669"/>
    <property type="project" value="InterPro"/>
</dbReference>
<keyword evidence="5" id="KW-1185">Reference proteome</keyword>
<organism evidence="4 5">
    <name type="scientific">Sinomicrobium oceani</name>
    <dbReference type="NCBI Taxonomy" id="1150368"/>
    <lineage>
        <taxon>Bacteria</taxon>
        <taxon>Pseudomonadati</taxon>
        <taxon>Bacteroidota</taxon>
        <taxon>Flavobacteriia</taxon>
        <taxon>Flavobacteriales</taxon>
        <taxon>Flavobacteriaceae</taxon>
        <taxon>Sinomicrobium</taxon>
    </lineage>
</organism>
<sequence length="447" mass="52084">MKAYLRLVVTGALISAILFLMDQTYRLLSGFSTAFQGNMLLSYGYYALYGIPLTFVNAYLVKYIREYYAKRQKGYNFSVGLISTLVVTLPCIFILRVIHRMYFDKADLNTFLRTENMGFYFGVTVITLLISLFFHAFHFYRTSQEKRVKEQKILAGTASAQFDALKNQLDPHFLFNSLNVLTSLIDEKPESAQKFTTSLSKIYRYVLEQKNKELVSVDEELQFARVYVGLLKMRFEESIAFDIPEKASNPEAKVVPLSLQLLLENAVKHNTVTAKNPLHIRIYEEGGDLVVRNNIQTKQVVRKGSGVGLANISQRYDLLTERKVRIAETDVYFEVKIPMLTKQIEIMKTVNETMDDRYLAAKKRVDDLKEFYWNLMSYCIVIPFLIFINYRTSWGFQWFWFPAFGWGIGLAFHAARVFLDQGFFGRSWEQRKIRKYMSEDEGTTKWH</sequence>
<feature type="transmembrane region" description="Helical" evidence="1">
    <location>
        <begin position="371"/>
        <end position="392"/>
    </location>
</feature>